<dbReference type="InterPro" id="IPR010291">
    <property type="entry name" value="Ion_channel_UNC-93"/>
</dbReference>
<name>E4XSR5_OIKDI</name>
<dbReference type="PANTHER" id="PTHR19444:SF13">
    <property type="entry name" value="PROTEIN UNC-93 HOMOLOG A"/>
    <property type="match status" value="1"/>
</dbReference>
<dbReference type="OrthoDB" id="78663at2759"/>
<feature type="transmembrane region" description="Helical" evidence="7">
    <location>
        <begin position="270"/>
        <end position="295"/>
    </location>
</feature>
<comment type="similarity">
    <text evidence="2">Belongs to the unc-93 family.</text>
</comment>
<dbReference type="InterPro" id="IPR036259">
    <property type="entry name" value="MFS_trans_sf"/>
</dbReference>
<dbReference type="FunCoup" id="E4XSR5">
    <property type="interactions" value="3"/>
</dbReference>
<dbReference type="GO" id="GO:0043266">
    <property type="term" value="P:regulation of potassium ion transport"/>
    <property type="evidence" value="ECO:0007669"/>
    <property type="project" value="TreeGrafter"/>
</dbReference>
<evidence type="ECO:0000256" key="6">
    <source>
        <dbReference type="ARBA" id="ARBA00040854"/>
    </source>
</evidence>
<dbReference type="CDD" id="cd17406">
    <property type="entry name" value="MFS_unc93A_like"/>
    <property type="match status" value="1"/>
</dbReference>
<evidence type="ECO:0000256" key="3">
    <source>
        <dbReference type="ARBA" id="ARBA00022692"/>
    </source>
</evidence>
<evidence type="ECO:0000256" key="4">
    <source>
        <dbReference type="ARBA" id="ARBA00022989"/>
    </source>
</evidence>
<feature type="transmembrane region" description="Helical" evidence="7">
    <location>
        <begin position="12"/>
        <end position="30"/>
    </location>
</feature>
<reference evidence="8" key="1">
    <citation type="journal article" date="2010" name="Science">
        <title>Plasticity of animal genome architecture unmasked by rapid evolution of a pelagic tunicate.</title>
        <authorList>
            <person name="Denoeud F."/>
            <person name="Henriet S."/>
            <person name="Mungpakdee S."/>
            <person name="Aury J.M."/>
            <person name="Da Silva C."/>
            <person name="Brinkmann H."/>
            <person name="Mikhaleva J."/>
            <person name="Olsen L.C."/>
            <person name="Jubin C."/>
            <person name="Canestro C."/>
            <person name="Bouquet J.M."/>
            <person name="Danks G."/>
            <person name="Poulain J."/>
            <person name="Campsteijn C."/>
            <person name="Adamski M."/>
            <person name="Cross I."/>
            <person name="Yadetie F."/>
            <person name="Muffato M."/>
            <person name="Louis A."/>
            <person name="Butcher S."/>
            <person name="Tsagkogeorga G."/>
            <person name="Konrad A."/>
            <person name="Singh S."/>
            <person name="Jensen M.F."/>
            <person name="Cong E.H."/>
            <person name="Eikeseth-Otteraa H."/>
            <person name="Noel B."/>
            <person name="Anthouard V."/>
            <person name="Porcel B.M."/>
            <person name="Kachouri-Lafond R."/>
            <person name="Nishino A."/>
            <person name="Ugolini M."/>
            <person name="Chourrout P."/>
            <person name="Nishida H."/>
            <person name="Aasland R."/>
            <person name="Huzurbazar S."/>
            <person name="Westhof E."/>
            <person name="Delsuc F."/>
            <person name="Lehrach H."/>
            <person name="Reinhardt R."/>
            <person name="Weissenbach J."/>
            <person name="Roy S.W."/>
            <person name="Artiguenave F."/>
            <person name="Postlethwait J.H."/>
            <person name="Manak J.R."/>
            <person name="Thompson E.M."/>
            <person name="Jaillon O."/>
            <person name="Du Pasquier L."/>
            <person name="Boudinot P."/>
            <person name="Liberles D.A."/>
            <person name="Volff J.N."/>
            <person name="Philippe H."/>
            <person name="Lenhard B."/>
            <person name="Roest Crollius H."/>
            <person name="Wincker P."/>
            <person name="Chourrout D."/>
        </authorList>
    </citation>
    <scope>NUCLEOTIDE SEQUENCE [LARGE SCALE GENOMIC DNA]</scope>
</reference>
<feature type="transmembrane region" description="Helical" evidence="7">
    <location>
        <begin position="211"/>
        <end position="233"/>
    </location>
</feature>
<dbReference type="Gene3D" id="1.20.1250.20">
    <property type="entry name" value="MFS general substrate transporter like domains"/>
    <property type="match status" value="1"/>
</dbReference>
<dbReference type="GO" id="GO:0005886">
    <property type="term" value="C:plasma membrane"/>
    <property type="evidence" value="ECO:0007669"/>
    <property type="project" value="TreeGrafter"/>
</dbReference>
<dbReference type="GO" id="GO:0055120">
    <property type="term" value="C:striated muscle dense body"/>
    <property type="evidence" value="ECO:0007669"/>
    <property type="project" value="TreeGrafter"/>
</dbReference>
<evidence type="ECO:0000313" key="9">
    <source>
        <dbReference type="Proteomes" id="UP000001307"/>
    </source>
</evidence>
<comment type="subcellular location">
    <subcellularLocation>
        <location evidence="1">Membrane</location>
        <topology evidence="1">Multi-pass membrane protein</topology>
    </subcellularLocation>
</comment>
<feature type="transmembrane region" description="Helical" evidence="7">
    <location>
        <begin position="42"/>
        <end position="61"/>
    </location>
</feature>
<dbReference type="SUPFAM" id="SSF103473">
    <property type="entry name" value="MFS general substrate transporter"/>
    <property type="match status" value="1"/>
</dbReference>
<dbReference type="GO" id="GO:0015459">
    <property type="term" value="F:potassium channel regulator activity"/>
    <property type="evidence" value="ECO:0007669"/>
    <property type="project" value="TreeGrafter"/>
</dbReference>
<keyword evidence="3 7" id="KW-0812">Transmembrane</keyword>
<feature type="transmembrane region" description="Helical" evidence="7">
    <location>
        <begin position="301"/>
        <end position="320"/>
    </location>
</feature>
<keyword evidence="5 7" id="KW-0472">Membrane</keyword>
<accession>E4XSR5</accession>
<dbReference type="InParanoid" id="E4XSR5"/>
<dbReference type="Proteomes" id="UP000001307">
    <property type="component" value="Unassembled WGS sequence"/>
</dbReference>
<dbReference type="InterPro" id="IPR051951">
    <property type="entry name" value="UNC-93_regulatory"/>
</dbReference>
<feature type="transmembrane region" description="Helical" evidence="7">
    <location>
        <begin position="73"/>
        <end position="91"/>
    </location>
</feature>
<evidence type="ECO:0000256" key="7">
    <source>
        <dbReference type="SAM" id="Phobius"/>
    </source>
</evidence>
<sequence length="480" mass="52353">MGGDKFKYLFNNFLISVAFLLQFTAYNGIGNLQSSINCVDGLGTYTVATIYAALIVSCLFVPTIAIQKLGLKWSLAFSFTGYIVYTAANFYPEFYTLIPAAIYLGFCAAPLWSSQCQYLTVSAEKLSKVAGKTTESWVNRMFGTFFFVFQLNQLFGNLISSLILNGGFPSKNNTMTPDDEVVAIQDKCGLNFQSSAGGCEEIGGDYSDATIYTLMGIYVGTGCIALCIIVFAVNPLEIISVPAKENTSTLELAKTTINHTIRSKHGYQALLIPLTIYSGLEQSFLIESFTAAWVSCAFDPGWVGLVMIAYGVTNALFSFVSGVLEQCLGRKLIFAFGAVLNLSLIIVLLGGFLLPDPNNVLYLFLFAIGWGICDAVWQCALNALYGVLFKEDQEAAFANYRLWESLGFCAAFAYGNALNSYVKLIICLVFLILGMAGYSAVEVINARHPVKTVKKETSSDEEIVEDGVENKAFGNDNTDF</sequence>
<protein>
    <recommendedName>
        <fullName evidence="6">Protein unc-93 homolog A</fullName>
    </recommendedName>
</protein>
<keyword evidence="9" id="KW-1185">Reference proteome</keyword>
<dbReference type="GO" id="GO:0006937">
    <property type="term" value="P:regulation of muscle contraction"/>
    <property type="evidence" value="ECO:0007669"/>
    <property type="project" value="TreeGrafter"/>
</dbReference>
<proteinExistence type="inferred from homology"/>
<dbReference type="Pfam" id="PF05978">
    <property type="entry name" value="UNC-93"/>
    <property type="match status" value="1"/>
</dbReference>
<feature type="transmembrane region" description="Helical" evidence="7">
    <location>
        <begin position="360"/>
        <end position="385"/>
    </location>
</feature>
<evidence type="ECO:0000313" key="8">
    <source>
        <dbReference type="EMBL" id="CBY12777.1"/>
    </source>
</evidence>
<keyword evidence="4 7" id="KW-1133">Transmembrane helix</keyword>
<evidence type="ECO:0000256" key="5">
    <source>
        <dbReference type="ARBA" id="ARBA00023136"/>
    </source>
</evidence>
<dbReference type="EMBL" id="FN653139">
    <property type="protein sequence ID" value="CBY12777.1"/>
    <property type="molecule type" value="Genomic_DNA"/>
</dbReference>
<feature type="transmembrane region" description="Helical" evidence="7">
    <location>
        <begin position="421"/>
        <end position="441"/>
    </location>
</feature>
<evidence type="ECO:0000256" key="2">
    <source>
        <dbReference type="ARBA" id="ARBA00009172"/>
    </source>
</evidence>
<feature type="transmembrane region" description="Helical" evidence="7">
    <location>
        <begin position="332"/>
        <end position="354"/>
    </location>
</feature>
<gene>
    <name evidence="8" type="ORF">GSOID_T00002836001</name>
</gene>
<feature type="transmembrane region" description="Helical" evidence="7">
    <location>
        <begin position="397"/>
        <end position="415"/>
    </location>
</feature>
<dbReference type="PANTHER" id="PTHR19444">
    <property type="entry name" value="UNC-93 RELATED"/>
    <property type="match status" value="1"/>
</dbReference>
<organism evidence="8">
    <name type="scientific">Oikopleura dioica</name>
    <name type="common">Tunicate</name>
    <dbReference type="NCBI Taxonomy" id="34765"/>
    <lineage>
        <taxon>Eukaryota</taxon>
        <taxon>Metazoa</taxon>
        <taxon>Chordata</taxon>
        <taxon>Tunicata</taxon>
        <taxon>Appendicularia</taxon>
        <taxon>Copelata</taxon>
        <taxon>Oikopleuridae</taxon>
        <taxon>Oikopleura</taxon>
    </lineage>
</organism>
<evidence type="ECO:0000256" key="1">
    <source>
        <dbReference type="ARBA" id="ARBA00004141"/>
    </source>
</evidence>
<feature type="transmembrane region" description="Helical" evidence="7">
    <location>
        <begin position="142"/>
        <end position="164"/>
    </location>
</feature>
<feature type="transmembrane region" description="Helical" evidence="7">
    <location>
        <begin position="97"/>
        <end position="121"/>
    </location>
</feature>
<dbReference type="AlphaFoldDB" id="E4XSR5"/>